<accession>A0A2V3IUE5</accession>
<evidence type="ECO:0000259" key="1">
    <source>
        <dbReference type="Pfam" id="PF12705"/>
    </source>
</evidence>
<sequence>MYRLAPSDFAFLWEECKRCFYLKVHGILPRPRAPFPSIFSKIDLCMKRRMSGLQTNSLIPDMRPGKFLCEEEDPWIECLPITPPGHKNSVYIRGKLDAMVEYADGTYGIIDFKTSSSTGASTLYSRQLHAYATAIENPTTDSPLKKARISELGLVIYSPSEFHTPVDSEGRVQAAMTGDLKYVKVERDDAGFLQFLGEVLDVLNMPEAPPFSSRIRSSAPTCPYCKYLHQARDSGLLLKM</sequence>
<dbReference type="Gene3D" id="3.90.320.10">
    <property type="match status" value="1"/>
</dbReference>
<comment type="caution">
    <text evidence="2">The sequence shown here is derived from an EMBL/GenBank/DDBJ whole genome shotgun (WGS) entry which is preliminary data.</text>
</comment>
<dbReference type="Pfam" id="PF12705">
    <property type="entry name" value="PDDEXK_1"/>
    <property type="match status" value="1"/>
</dbReference>
<evidence type="ECO:0000313" key="3">
    <source>
        <dbReference type="Proteomes" id="UP000247409"/>
    </source>
</evidence>
<reference evidence="2 3" key="1">
    <citation type="journal article" date="2018" name="Mol. Biol. Evol.">
        <title>Analysis of the draft genome of the red seaweed Gracilariopsis chorda provides insights into genome size evolution in Rhodophyta.</title>
        <authorList>
            <person name="Lee J."/>
            <person name="Yang E.C."/>
            <person name="Graf L."/>
            <person name="Yang J.H."/>
            <person name="Qiu H."/>
            <person name="Zel Zion U."/>
            <person name="Chan C.X."/>
            <person name="Stephens T.G."/>
            <person name="Weber A.P.M."/>
            <person name="Boo G.H."/>
            <person name="Boo S.M."/>
            <person name="Kim K.M."/>
            <person name="Shin Y."/>
            <person name="Jung M."/>
            <person name="Lee S.J."/>
            <person name="Yim H.S."/>
            <person name="Lee J.H."/>
            <person name="Bhattacharya D."/>
            <person name="Yoon H.S."/>
        </authorList>
    </citation>
    <scope>NUCLEOTIDE SEQUENCE [LARGE SCALE GENOMIC DNA]</scope>
    <source>
        <strain evidence="2 3">SKKU-2015</strain>
        <tissue evidence="2">Whole body</tissue>
    </source>
</reference>
<dbReference type="Proteomes" id="UP000247409">
    <property type="component" value="Unassembled WGS sequence"/>
</dbReference>
<name>A0A2V3IUE5_9FLOR</name>
<dbReference type="InterPro" id="IPR011604">
    <property type="entry name" value="PDDEXK-like_dom_sf"/>
</dbReference>
<organism evidence="2 3">
    <name type="scientific">Gracilariopsis chorda</name>
    <dbReference type="NCBI Taxonomy" id="448386"/>
    <lineage>
        <taxon>Eukaryota</taxon>
        <taxon>Rhodophyta</taxon>
        <taxon>Florideophyceae</taxon>
        <taxon>Rhodymeniophycidae</taxon>
        <taxon>Gracilariales</taxon>
        <taxon>Gracilariaceae</taxon>
        <taxon>Gracilariopsis</taxon>
    </lineage>
</organism>
<gene>
    <name evidence="2" type="ORF">BWQ96_04467</name>
</gene>
<evidence type="ECO:0000313" key="2">
    <source>
        <dbReference type="EMBL" id="PXF45699.1"/>
    </source>
</evidence>
<dbReference type="AlphaFoldDB" id="A0A2V3IUE5"/>
<keyword evidence="3" id="KW-1185">Reference proteome</keyword>
<dbReference type="InterPro" id="IPR038726">
    <property type="entry name" value="PDDEXK_AddAB-type"/>
</dbReference>
<feature type="domain" description="PD-(D/E)XK endonuclease-like" evidence="1">
    <location>
        <begin position="80"/>
        <end position="228"/>
    </location>
</feature>
<proteinExistence type="predicted"/>
<dbReference type="EMBL" id="NBIV01000054">
    <property type="protein sequence ID" value="PXF45699.1"/>
    <property type="molecule type" value="Genomic_DNA"/>
</dbReference>
<protein>
    <recommendedName>
        <fullName evidence="1">PD-(D/E)XK endonuclease-like domain-containing protein</fullName>
    </recommendedName>
</protein>
<dbReference type="OrthoDB" id="2781at2759"/>